<feature type="domain" description="N-acetyltransferase" evidence="1">
    <location>
        <begin position="37"/>
        <end position="191"/>
    </location>
</feature>
<dbReference type="PROSITE" id="PS51186">
    <property type="entry name" value="GNAT"/>
    <property type="match status" value="1"/>
</dbReference>
<sequence length="191" mass="20837">MDLRWSCAGCKLPGMEPPEMINAGDLVLKRWEPEWAPEATAAVRESLPELKPWMPWANDGYDLAASRSYIDRSVESWAAGTEFNYALFTTVGDVIGSIGLMTRVGPGALEIGYWIRTPWAGRGHMTAAVRVLTRVALTLPGIDRVVIRHDAANLASGRVAEKAGFVETERLAVDPTTPAGSGTEILREFKP</sequence>
<dbReference type="PANTHER" id="PTHR43792">
    <property type="entry name" value="GNAT FAMILY, PUTATIVE (AFU_ORTHOLOGUE AFUA_3G00765)-RELATED-RELATED"/>
    <property type="match status" value="1"/>
</dbReference>
<dbReference type="KEGG" id="ams:AMIS_40510"/>
<dbReference type="PATRIC" id="fig|512565.3.peg.4037"/>
<reference evidence="2 3" key="1">
    <citation type="submission" date="2012-02" db="EMBL/GenBank/DDBJ databases">
        <title>Complete genome sequence of Actinoplanes missouriensis 431 (= NBRC 102363).</title>
        <authorList>
            <person name="Ohnishi Y."/>
            <person name="Ishikawa J."/>
            <person name="Sekine M."/>
            <person name="Hosoyama A."/>
            <person name="Harada T."/>
            <person name="Narita H."/>
            <person name="Hata T."/>
            <person name="Konno Y."/>
            <person name="Tutikane K."/>
            <person name="Fujita N."/>
            <person name="Horinouchi S."/>
            <person name="Hayakawa M."/>
        </authorList>
    </citation>
    <scope>NUCLEOTIDE SEQUENCE [LARGE SCALE GENOMIC DNA]</scope>
    <source>
        <strain evidence="3">ATCC 14538 / DSM 43046 / CBS 188.64 / JCM 3121 / NBRC 102363 / NCIMB 12654 / NRRL B-3342 / UNCC 431</strain>
    </source>
</reference>
<evidence type="ECO:0000313" key="3">
    <source>
        <dbReference type="Proteomes" id="UP000007882"/>
    </source>
</evidence>
<evidence type="ECO:0000259" key="1">
    <source>
        <dbReference type="PROSITE" id="PS51186"/>
    </source>
</evidence>
<dbReference type="STRING" id="512565.AMIS_40510"/>
<dbReference type="Gene3D" id="3.40.630.30">
    <property type="match status" value="1"/>
</dbReference>
<dbReference type="Pfam" id="PF13302">
    <property type="entry name" value="Acetyltransf_3"/>
    <property type="match status" value="1"/>
</dbReference>
<dbReference type="GO" id="GO:0016747">
    <property type="term" value="F:acyltransferase activity, transferring groups other than amino-acyl groups"/>
    <property type="evidence" value="ECO:0007669"/>
    <property type="project" value="InterPro"/>
</dbReference>
<dbReference type="InterPro" id="IPR000182">
    <property type="entry name" value="GNAT_dom"/>
</dbReference>
<dbReference type="AlphaFoldDB" id="I0H8D4"/>
<proteinExistence type="predicted"/>
<evidence type="ECO:0000313" key="2">
    <source>
        <dbReference type="EMBL" id="BAL89271.1"/>
    </source>
</evidence>
<organism evidence="2 3">
    <name type="scientific">Actinoplanes missouriensis (strain ATCC 14538 / DSM 43046 / CBS 188.64 / JCM 3121 / NBRC 102363 / NCIMB 12654 / NRRL B-3342 / UNCC 431)</name>
    <dbReference type="NCBI Taxonomy" id="512565"/>
    <lineage>
        <taxon>Bacteria</taxon>
        <taxon>Bacillati</taxon>
        <taxon>Actinomycetota</taxon>
        <taxon>Actinomycetes</taxon>
        <taxon>Micromonosporales</taxon>
        <taxon>Micromonosporaceae</taxon>
        <taxon>Actinoplanes</taxon>
    </lineage>
</organism>
<keyword evidence="3" id="KW-1185">Reference proteome</keyword>
<dbReference type="eggNOG" id="COG1670">
    <property type="taxonomic scope" value="Bacteria"/>
</dbReference>
<dbReference type="InterPro" id="IPR016181">
    <property type="entry name" value="Acyl_CoA_acyltransferase"/>
</dbReference>
<dbReference type="HOGENOM" id="CLU_013985_3_0_11"/>
<dbReference type="InterPro" id="IPR051531">
    <property type="entry name" value="N-acetyltransferase"/>
</dbReference>
<accession>I0H8D4</accession>
<dbReference type="SUPFAM" id="SSF55729">
    <property type="entry name" value="Acyl-CoA N-acyltransferases (Nat)"/>
    <property type="match status" value="1"/>
</dbReference>
<dbReference type="Proteomes" id="UP000007882">
    <property type="component" value="Chromosome"/>
</dbReference>
<protein>
    <submittedName>
        <fullName evidence="2">Putative GCN5-related N-acetyltransferase</fullName>
    </submittedName>
</protein>
<gene>
    <name evidence="2" type="ordered locus">AMIS_40510</name>
</gene>
<dbReference type="EMBL" id="AP012319">
    <property type="protein sequence ID" value="BAL89271.1"/>
    <property type="molecule type" value="Genomic_DNA"/>
</dbReference>
<name>I0H8D4_ACTM4</name>
<keyword evidence="2" id="KW-0808">Transferase</keyword>